<sequence length="78" mass="8407">MGVSEALRFCTNSFTLLHTDHRSESGSDSGGSISSTAGVYRGLKIAQRSADILDVDESGHFQAIVHVDSDGIRIIERE</sequence>
<dbReference type="AlphaFoldDB" id="A0AAV7QT96"/>
<gene>
    <name evidence="1" type="ORF">NDU88_010026</name>
</gene>
<proteinExistence type="predicted"/>
<accession>A0AAV7QT96</accession>
<evidence type="ECO:0000313" key="2">
    <source>
        <dbReference type="Proteomes" id="UP001066276"/>
    </source>
</evidence>
<comment type="caution">
    <text evidence="1">The sequence shown here is derived from an EMBL/GenBank/DDBJ whole genome shotgun (WGS) entry which is preliminary data.</text>
</comment>
<name>A0AAV7QT96_PLEWA</name>
<organism evidence="1 2">
    <name type="scientific">Pleurodeles waltl</name>
    <name type="common">Iberian ribbed newt</name>
    <dbReference type="NCBI Taxonomy" id="8319"/>
    <lineage>
        <taxon>Eukaryota</taxon>
        <taxon>Metazoa</taxon>
        <taxon>Chordata</taxon>
        <taxon>Craniata</taxon>
        <taxon>Vertebrata</taxon>
        <taxon>Euteleostomi</taxon>
        <taxon>Amphibia</taxon>
        <taxon>Batrachia</taxon>
        <taxon>Caudata</taxon>
        <taxon>Salamandroidea</taxon>
        <taxon>Salamandridae</taxon>
        <taxon>Pleurodelinae</taxon>
        <taxon>Pleurodeles</taxon>
    </lineage>
</organism>
<dbReference type="Proteomes" id="UP001066276">
    <property type="component" value="Chromosome 6"/>
</dbReference>
<keyword evidence="2" id="KW-1185">Reference proteome</keyword>
<evidence type="ECO:0000313" key="1">
    <source>
        <dbReference type="EMBL" id="KAJ1143721.1"/>
    </source>
</evidence>
<protein>
    <submittedName>
        <fullName evidence="1">Uncharacterized protein</fullName>
    </submittedName>
</protein>
<reference evidence="1" key="1">
    <citation type="journal article" date="2022" name="bioRxiv">
        <title>Sequencing and chromosome-scale assembly of the giantPleurodeles waltlgenome.</title>
        <authorList>
            <person name="Brown T."/>
            <person name="Elewa A."/>
            <person name="Iarovenko S."/>
            <person name="Subramanian E."/>
            <person name="Araus A.J."/>
            <person name="Petzold A."/>
            <person name="Susuki M."/>
            <person name="Suzuki K.-i.T."/>
            <person name="Hayashi T."/>
            <person name="Toyoda A."/>
            <person name="Oliveira C."/>
            <person name="Osipova E."/>
            <person name="Leigh N.D."/>
            <person name="Simon A."/>
            <person name="Yun M.H."/>
        </authorList>
    </citation>
    <scope>NUCLEOTIDE SEQUENCE</scope>
    <source>
        <strain evidence="1">20211129_DDA</strain>
        <tissue evidence="1">Liver</tissue>
    </source>
</reference>
<dbReference type="EMBL" id="JANPWB010000010">
    <property type="protein sequence ID" value="KAJ1143721.1"/>
    <property type="molecule type" value="Genomic_DNA"/>
</dbReference>